<feature type="domain" description="Reverse transcriptase" evidence="1">
    <location>
        <begin position="143"/>
        <end position="226"/>
    </location>
</feature>
<dbReference type="Pfam" id="PF00078">
    <property type="entry name" value="RVT_1"/>
    <property type="match status" value="1"/>
</dbReference>
<evidence type="ECO:0000259" key="1">
    <source>
        <dbReference type="Pfam" id="PF00078"/>
    </source>
</evidence>
<dbReference type="PANTHER" id="PTHR46890:SF48">
    <property type="entry name" value="RNA-DIRECTED DNA POLYMERASE"/>
    <property type="match status" value="1"/>
</dbReference>
<evidence type="ECO:0000313" key="2">
    <source>
        <dbReference type="EMBL" id="KAK2648337.1"/>
    </source>
</evidence>
<dbReference type="InterPro" id="IPR052343">
    <property type="entry name" value="Retrotransposon-Effector_Assoc"/>
</dbReference>
<dbReference type="EMBL" id="JANJYI010000005">
    <property type="protein sequence ID" value="KAK2648337.1"/>
    <property type="molecule type" value="Genomic_DNA"/>
</dbReference>
<dbReference type="InterPro" id="IPR000477">
    <property type="entry name" value="RT_dom"/>
</dbReference>
<gene>
    <name evidence="2" type="ORF">Ddye_015826</name>
</gene>
<protein>
    <recommendedName>
        <fullName evidence="1">Reverse transcriptase domain-containing protein</fullName>
    </recommendedName>
</protein>
<proteinExistence type="predicted"/>
<dbReference type="AlphaFoldDB" id="A0AAD9U5Q0"/>
<organism evidence="2 3">
    <name type="scientific">Dipteronia dyeriana</name>
    <dbReference type="NCBI Taxonomy" id="168575"/>
    <lineage>
        <taxon>Eukaryota</taxon>
        <taxon>Viridiplantae</taxon>
        <taxon>Streptophyta</taxon>
        <taxon>Embryophyta</taxon>
        <taxon>Tracheophyta</taxon>
        <taxon>Spermatophyta</taxon>
        <taxon>Magnoliopsida</taxon>
        <taxon>eudicotyledons</taxon>
        <taxon>Gunneridae</taxon>
        <taxon>Pentapetalae</taxon>
        <taxon>rosids</taxon>
        <taxon>malvids</taxon>
        <taxon>Sapindales</taxon>
        <taxon>Sapindaceae</taxon>
        <taxon>Hippocastanoideae</taxon>
        <taxon>Acereae</taxon>
        <taxon>Dipteronia</taxon>
    </lineage>
</organism>
<sequence length="230" mass="26202">MLIEVIDSVGVPKRVCWNHKRRFQFEACWVDDTECCNLITANWGHQGEQSNMQDVLKGIHKCALSLDRWNQGQRRSLRKVIVEKKKELSDVSRGLGERHFGILGGNVKAACLQCLNDGEPMDMINMTLVTLIPKVSRAKCMIDFLPISLCNVSYKIIAKTLANWLRLVLDVVISKNQSAFVPVRLIYDNVVIAVECIHGLRTRKRKAESIALKLDMSKAYDRVEWGFCLQ</sequence>
<evidence type="ECO:0000313" key="3">
    <source>
        <dbReference type="Proteomes" id="UP001280121"/>
    </source>
</evidence>
<dbReference type="Proteomes" id="UP001280121">
    <property type="component" value="Unassembled WGS sequence"/>
</dbReference>
<name>A0AAD9U5Q0_9ROSI</name>
<comment type="caution">
    <text evidence="2">The sequence shown here is derived from an EMBL/GenBank/DDBJ whole genome shotgun (WGS) entry which is preliminary data.</text>
</comment>
<reference evidence="2" key="1">
    <citation type="journal article" date="2023" name="Plant J.">
        <title>Genome sequences and population genomics provide insights into the demographic history, inbreeding, and mutation load of two 'living fossil' tree species of Dipteronia.</title>
        <authorList>
            <person name="Feng Y."/>
            <person name="Comes H.P."/>
            <person name="Chen J."/>
            <person name="Zhu S."/>
            <person name="Lu R."/>
            <person name="Zhang X."/>
            <person name="Li P."/>
            <person name="Qiu J."/>
            <person name="Olsen K.M."/>
            <person name="Qiu Y."/>
        </authorList>
    </citation>
    <scope>NUCLEOTIDE SEQUENCE</scope>
    <source>
        <strain evidence="2">KIB01</strain>
    </source>
</reference>
<keyword evidence="3" id="KW-1185">Reference proteome</keyword>
<dbReference type="PANTHER" id="PTHR46890">
    <property type="entry name" value="NON-LTR RETROLELEMENT REVERSE TRANSCRIPTASE-LIKE PROTEIN-RELATED"/>
    <property type="match status" value="1"/>
</dbReference>
<accession>A0AAD9U5Q0</accession>